<evidence type="ECO:0000256" key="11">
    <source>
        <dbReference type="SAM" id="MobiDB-lite"/>
    </source>
</evidence>
<keyword evidence="9" id="KW-0325">Glycoprotein</keyword>
<name>A0AAW1PUB3_9CHLO</name>
<evidence type="ECO:0000256" key="4">
    <source>
        <dbReference type="ARBA" id="ARBA00022692"/>
    </source>
</evidence>
<dbReference type="PANTHER" id="PTHR13448:SF0">
    <property type="entry name" value="TRANSMEMBRANE PROTEIN 214"/>
    <property type="match status" value="1"/>
</dbReference>
<evidence type="ECO:0000256" key="7">
    <source>
        <dbReference type="ARBA" id="ARBA00022989"/>
    </source>
</evidence>
<dbReference type="GO" id="GO:0005789">
    <property type="term" value="C:endoplasmic reticulum membrane"/>
    <property type="evidence" value="ECO:0007669"/>
    <property type="project" value="UniProtKB-SubCell"/>
</dbReference>
<reference evidence="12 13" key="1">
    <citation type="journal article" date="2024" name="Nat. Commun.">
        <title>Phylogenomics reveals the evolutionary origins of lichenization in chlorophyte algae.</title>
        <authorList>
            <person name="Puginier C."/>
            <person name="Libourel C."/>
            <person name="Otte J."/>
            <person name="Skaloud P."/>
            <person name="Haon M."/>
            <person name="Grisel S."/>
            <person name="Petersen M."/>
            <person name="Berrin J.G."/>
            <person name="Delaux P.M."/>
            <person name="Dal Grande F."/>
            <person name="Keller J."/>
        </authorList>
    </citation>
    <scope>NUCLEOTIDE SEQUENCE [LARGE SCALE GENOMIC DNA]</scope>
    <source>
        <strain evidence="12 13">SAG 2036</strain>
    </source>
</reference>
<comment type="subcellular location">
    <subcellularLocation>
        <location evidence="1">Endoplasmic reticulum membrane</location>
        <topology evidence="1">Multi-pass membrane protein</topology>
    </subcellularLocation>
</comment>
<keyword evidence="4" id="KW-0812">Transmembrane</keyword>
<feature type="compositionally biased region" description="Polar residues" evidence="11">
    <location>
        <begin position="291"/>
        <end position="306"/>
    </location>
</feature>
<evidence type="ECO:0000256" key="5">
    <source>
        <dbReference type="ARBA" id="ARBA00022703"/>
    </source>
</evidence>
<keyword evidence="13" id="KW-1185">Reference proteome</keyword>
<dbReference type="GO" id="GO:0005794">
    <property type="term" value="C:Golgi apparatus"/>
    <property type="evidence" value="ECO:0007669"/>
    <property type="project" value="TreeGrafter"/>
</dbReference>
<evidence type="ECO:0000256" key="6">
    <source>
        <dbReference type="ARBA" id="ARBA00022824"/>
    </source>
</evidence>
<protein>
    <submittedName>
        <fullName evidence="12">Uncharacterized protein</fullName>
    </submittedName>
</protein>
<accession>A0AAW1PUB3</accession>
<feature type="compositionally biased region" description="Low complexity" evidence="11">
    <location>
        <begin position="58"/>
        <end position="71"/>
    </location>
</feature>
<feature type="compositionally biased region" description="Basic and acidic residues" evidence="11">
    <location>
        <begin position="10"/>
        <end position="22"/>
    </location>
</feature>
<evidence type="ECO:0000256" key="9">
    <source>
        <dbReference type="ARBA" id="ARBA00023180"/>
    </source>
</evidence>
<sequence length="448" mass="47972">MAARSAGNDSKWEEVKSKDDRRKKSKQTPIKVLPAQQQASRAFAAIDSEDKSRAQTRAAATPGAGSPSAFAWLETDSPPQSPVAPREEAKQSTGKPASNAKSTPSKQSKVKKPVAKRVSPAETASRIDLDQFRELLQDVQSKYKTDHLYQLETLADYFVKAFKECELSFFKDLRSTPIFQAADIPVKDLPKAGVPDAKGGQQKMQVGVLVMLSLLLRAVPAALLHTSDQLLSKGSHFCSPVSHLDLTLWAFAQASRSNPGVALAMWLRVLLPILMGAPMSHPGPHKEPSAANPSQNNGSTASWVPDANLNQAGIDTSLQFLGDVLARDQGSKQKGSKGAPAVSAKLLEAAHAGIATEASSGRTIEPVVPSFAVEAMLALAGIKSGGFQLTDATYLGAAFPGTAAAWTSRHKYQLRGSARVLFCWLARVNEPAIRTLQRTLRCRSTSAT</sequence>
<evidence type="ECO:0000256" key="1">
    <source>
        <dbReference type="ARBA" id="ARBA00004477"/>
    </source>
</evidence>
<organism evidence="12 13">
    <name type="scientific">Symbiochloris irregularis</name>
    <dbReference type="NCBI Taxonomy" id="706552"/>
    <lineage>
        <taxon>Eukaryota</taxon>
        <taxon>Viridiplantae</taxon>
        <taxon>Chlorophyta</taxon>
        <taxon>core chlorophytes</taxon>
        <taxon>Trebouxiophyceae</taxon>
        <taxon>Trebouxiales</taxon>
        <taxon>Trebouxiaceae</taxon>
        <taxon>Symbiochloris</taxon>
    </lineage>
</organism>
<dbReference type="PANTHER" id="PTHR13448">
    <property type="entry name" value="TRANSMEMBRANE PROTEIN 214"/>
    <property type="match status" value="1"/>
</dbReference>
<dbReference type="InterPro" id="IPR019308">
    <property type="entry name" value="TMEM214"/>
</dbReference>
<keyword evidence="7" id="KW-1133">Transmembrane helix</keyword>
<evidence type="ECO:0000313" key="12">
    <source>
        <dbReference type="EMBL" id="KAK9813360.1"/>
    </source>
</evidence>
<dbReference type="Proteomes" id="UP001465755">
    <property type="component" value="Unassembled WGS sequence"/>
</dbReference>
<feature type="compositionally biased region" description="Polar residues" evidence="11">
    <location>
        <begin position="91"/>
        <end position="107"/>
    </location>
</feature>
<feature type="region of interest" description="Disordered" evidence="11">
    <location>
        <begin position="281"/>
        <end position="306"/>
    </location>
</feature>
<dbReference type="AlphaFoldDB" id="A0AAW1PUB3"/>
<feature type="region of interest" description="Disordered" evidence="11">
    <location>
        <begin position="1"/>
        <end position="122"/>
    </location>
</feature>
<evidence type="ECO:0000256" key="3">
    <source>
        <dbReference type="ARBA" id="ARBA00011720"/>
    </source>
</evidence>
<dbReference type="EMBL" id="JALJOQ010000005">
    <property type="protein sequence ID" value="KAK9813360.1"/>
    <property type="molecule type" value="Genomic_DNA"/>
</dbReference>
<keyword evidence="6" id="KW-0256">Endoplasmic reticulum</keyword>
<evidence type="ECO:0000256" key="8">
    <source>
        <dbReference type="ARBA" id="ARBA00023136"/>
    </source>
</evidence>
<gene>
    <name evidence="12" type="ORF">WJX73_002214</name>
</gene>
<keyword evidence="5" id="KW-0053">Apoptosis</keyword>
<proteinExistence type="inferred from homology"/>
<evidence type="ECO:0000256" key="10">
    <source>
        <dbReference type="ARBA" id="ARBA00024938"/>
    </source>
</evidence>
<evidence type="ECO:0000313" key="13">
    <source>
        <dbReference type="Proteomes" id="UP001465755"/>
    </source>
</evidence>
<comment type="caution">
    <text evidence="12">The sequence shown here is derived from an EMBL/GenBank/DDBJ whole genome shotgun (WGS) entry which is preliminary data.</text>
</comment>
<keyword evidence="8" id="KW-0472">Membrane</keyword>
<comment type="function">
    <text evidence="10">Critical mediator, in cooperation with CASP4, of endoplasmic reticulum-stress induced apoptosis. Required or the activation of CASP4 following endoplasmic reticulum stress.</text>
</comment>
<comment type="subunit">
    <text evidence="3">Constitutively interacts with CASP4; required for the localization of procaspase 4 to the ER.</text>
</comment>
<evidence type="ECO:0000256" key="2">
    <source>
        <dbReference type="ARBA" id="ARBA00007984"/>
    </source>
</evidence>
<comment type="similarity">
    <text evidence="2">Belongs to the TMEM214 family.</text>
</comment>